<evidence type="ECO:0000313" key="2">
    <source>
        <dbReference type="EMBL" id="KAK4500626.1"/>
    </source>
</evidence>
<name>A0ABR0EGI9_ZASCE</name>
<comment type="caution">
    <text evidence="2">The sequence shown here is derived from an EMBL/GenBank/DDBJ whole genome shotgun (WGS) entry which is preliminary data.</text>
</comment>
<dbReference type="Proteomes" id="UP001305779">
    <property type="component" value="Unassembled WGS sequence"/>
</dbReference>
<dbReference type="Gene3D" id="1.10.150.60">
    <property type="entry name" value="ARID DNA-binding domain"/>
    <property type="match status" value="1"/>
</dbReference>
<dbReference type="EMBL" id="JAXOVC010000006">
    <property type="protein sequence ID" value="KAK4500626.1"/>
    <property type="molecule type" value="Genomic_DNA"/>
</dbReference>
<evidence type="ECO:0000259" key="1">
    <source>
        <dbReference type="Pfam" id="PF01388"/>
    </source>
</evidence>
<organism evidence="2 3">
    <name type="scientific">Zasmidium cellare</name>
    <name type="common">Wine cellar mold</name>
    <name type="synonym">Racodium cellare</name>
    <dbReference type="NCBI Taxonomy" id="395010"/>
    <lineage>
        <taxon>Eukaryota</taxon>
        <taxon>Fungi</taxon>
        <taxon>Dikarya</taxon>
        <taxon>Ascomycota</taxon>
        <taxon>Pezizomycotina</taxon>
        <taxon>Dothideomycetes</taxon>
        <taxon>Dothideomycetidae</taxon>
        <taxon>Mycosphaerellales</taxon>
        <taxon>Mycosphaerellaceae</taxon>
        <taxon>Zasmidium</taxon>
    </lineage>
</organism>
<reference evidence="2 3" key="1">
    <citation type="journal article" date="2023" name="G3 (Bethesda)">
        <title>A chromosome-level genome assembly of Zasmidium syzygii isolated from banana leaves.</title>
        <authorList>
            <person name="van Westerhoven A.C."/>
            <person name="Mehrabi R."/>
            <person name="Talebi R."/>
            <person name="Steentjes M.B.F."/>
            <person name="Corcolon B."/>
            <person name="Chong P.A."/>
            <person name="Kema G.H.J."/>
            <person name="Seidl M.F."/>
        </authorList>
    </citation>
    <scope>NUCLEOTIDE SEQUENCE [LARGE SCALE GENOMIC DNA]</scope>
    <source>
        <strain evidence="2 3">P124</strain>
    </source>
</reference>
<sequence length="393" mass="44919">MVAVAHERRRVVRKKRKKWEEWEGEGVDTFEAEEVDVEMGDHKEDRRHMDILDGRGEAEQQPSIPMEKEIGQHVENGMEDVEDYFSSEFEVEDEDEENEVDVEAERDAFMAQMFLYHNRDDIQEEVGIVRAQVNIFELHQQVRARTAFIIYTDVQTWPEIAGGMCIVLPQDDRTAFAGIKKDLELQLKGNFDVIFCTNVRHSRKLVISSPCHTCGRQIQPGLLWELVVSRGGYATVELANQWDLIASELGIDEQDSNWIAVSLEKDTAFNEDKKDVHGHEPLAIKIVNMVIALGGASAIDERNEDDWTRVVSEAWRSSEGQDWDDMAEEIECGTRHRKIAHDLLDDNPGSLLEVCRRRVQELDGIFSKGLVHLSVERTGEGFRNTIVVFGAVQ</sequence>
<accession>A0ABR0EGI9</accession>
<dbReference type="InterPro" id="IPR036431">
    <property type="entry name" value="ARID_dom_sf"/>
</dbReference>
<feature type="domain" description="ARID" evidence="1">
    <location>
        <begin position="207"/>
        <end position="256"/>
    </location>
</feature>
<gene>
    <name evidence="2" type="ORF">PRZ48_008815</name>
</gene>
<dbReference type="Pfam" id="PF01388">
    <property type="entry name" value="ARID"/>
    <property type="match status" value="1"/>
</dbReference>
<dbReference type="SUPFAM" id="SSF46774">
    <property type="entry name" value="ARID-like"/>
    <property type="match status" value="1"/>
</dbReference>
<keyword evidence="3" id="KW-1185">Reference proteome</keyword>
<protein>
    <recommendedName>
        <fullName evidence="1">ARID domain-containing protein</fullName>
    </recommendedName>
</protein>
<proteinExistence type="predicted"/>
<dbReference type="InterPro" id="IPR001606">
    <property type="entry name" value="ARID_dom"/>
</dbReference>
<evidence type="ECO:0000313" key="3">
    <source>
        <dbReference type="Proteomes" id="UP001305779"/>
    </source>
</evidence>